<dbReference type="EMBL" id="JAJNBZ010000001">
    <property type="protein sequence ID" value="MCE5168232.1"/>
    <property type="molecule type" value="Genomic_DNA"/>
</dbReference>
<gene>
    <name evidence="1" type="ORF">LQV63_02710</name>
</gene>
<proteinExistence type="predicted"/>
<evidence type="ECO:0000313" key="2">
    <source>
        <dbReference type="Proteomes" id="UP001199916"/>
    </source>
</evidence>
<dbReference type="Pfam" id="PF08863">
    <property type="entry name" value="YolD"/>
    <property type="match status" value="1"/>
</dbReference>
<dbReference type="RefSeq" id="WP_233695536.1">
    <property type="nucleotide sequence ID" value="NZ_JAJNBZ010000001.1"/>
</dbReference>
<protein>
    <submittedName>
        <fullName evidence="1">YolD-like family protein</fullName>
    </submittedName>
</protein>
<sequence>MMLPEHKETIIQHRYEFGRRSRPTIDEQELERIFYMLAQSMEWQECVTLDMFDPFERCELIGMVIDIDKLGKRIKLLLDGEKQWVKVEDIIKVVTI</sequence>
<accession>A0ABS8YDU6</accession>
<evidence type="ECO:0000313" key="1">
    <source>
        <dbReference type="EMBL" id="MCE5168232.1"/>
    </source>
</evidence>
<organism evidence="1 2">
    <name type="scientific">Paenibacillus profundus</name>
    <dbReference type="NCBI Taxonomy" id="1173085"/>
    <lineage>
        <taxon>Bacteria</taxon>
        <taxon>Bacillati</taxon>
        <taxon>Bacillota</taxon>
        <taxon>Bacilli</taxon>
        <taxon>Bacillales</taxon>
        <taxon>Paenibacillaceae</taxon>
        <taxon>Paenibacillus</taxon>
    </lineage>
</organism>
<dbReference type="Proteomes" id="UP001199916">
    <property type="component" value="Unassembled WGS sequence"/>
</dbReference>
<name>A0ABS8YDU6_9BACL</name>
<keyword evidence="2" id="KW-1185">Reference proteome</keyword>
<dbReference type="InterPro" id="IPR014962">
    <property type="entry name" value="YolD"/>
</dbReference>
<reference evidence="1 2" key="1">
    <citation type="submission" date="2021-11" db="EMBL/GenBank/DDBJ databases">
        <title>Draft genome sequence of Paenibacillus profundus YoMME, a new Gram-positive bacteria with exoelectrogenic properties.</title>
        <authorList>
            <person name="Hubenova Y."/>
            <person name="Hubenova E."/>
            <person name="Manasiev Y."/>
            <person name="Peykov S."/>
            <person name="Mitov M."/>
        </authorList>
    </citation>
    <scope>NUCLEOTIDE SEQUENCE [LARGE SCALE GENOMIC DNA]</scope>
    <source>
        <strain evidence="1 2">YoMME</strain>
    </source>
</reference>
<comment type="caution">
    <text evidence="1">The sequence shown here is derived from an EMBL/GenBank/DDBJ whole genome shotgun (WGS) entry which is preliminary data.</text>
</comment>